<dbReference type="InterPro" id="IPR042099">
    <property type="entry name" value="ANL_N_sf"/>
</dbReference>
<keyword evidence="2" id="KW-0436">Ligase</keyword>
<sequence>MSKVTLKLTQQLKQASTQRIIKDEEQDKWFTGAELAADVDQLVDQLRGLNIGHGDVVFVCLPNAALYPVLTQAIWEIGAVMNPVAAKTPAAELQEELAAHDYAAIIVSEPLVSAALVGRDTRQATLTLNTAAQVTVIRDLQVPGHVAATPTEEDLALILHTSGTTGKPKRVGLTHKLILHGAQHDIASHRLTAADTTLITMPMFHINAQVVSVLSTRLSGGKIVITPKFSASHFWQQVQANHVTWTSVVPTIINILLLNEQARTAYTDETRLRFVRCSSFSLPLEKLTAFEDMYHTRILEGYGMTETASQCTLNPFDAPKIGSVGQPVGTDVAIVVGDDFSRVANRSGEIAVRGDHVIQAYLDPHPESFKDGWFLTGDLGYFDDDGYLYINGRKKDIISVGGEKVAPAHVEDKLSKLDFVKEVTVIGTPDELYGEVVTAVVIPRPDSEEPAKLETAIYTQAQKTLAPYEQPKRVLFVNDYPRNATGKVLRPKLRQQLEEEWLGEGA</sequence>
<dbReference type="PANTHER" id="PTHR43201">
    <property type="entry name" value="ACYL-COA SYNTHETASE"/>
    <property type="match status" value="1"/>
</dbReference>
<comment type="similarity">
    <text evidence="1">Belongs to the ATP-dependent AMP-binding enzyme family.</text>
</comment>
<dbReference type="InterPro" id="IPR045851">
    <property type="entry name" value="AMP-bd_C_sf"/>
</dbReference>
<dbReference type="Proteomes" id="UP001596283">
    <property type="component" value="Unassembled WGS sequence"/>
</dbReference>
<dbReference type="PANTHER" id="PTHR43201:SF5">
    <property type="entry name" value="MEDIUM-CHAIN ACYL-COA LIGASE ACSF2, MITOCHONDRIAL"/>
    <property type="match status" value="1"/>
</dbReference>
<evidence type="ECO:0000256" key="1">
    <source>
        <dbReference type="ARBA" id="ARBA00006432"/>
    </source>
</evidence>
<evidence type="ECO:0000313" key="6">
    <source>
        <dbReference type="Proteomes" id="UP001596283"/>
    </source>
</evidence>
<dbReference type="EMBL" id="JBHSSI010000022">
    <property type="protein sequence ID" value="MFC6259923.1"/>
    <property type="molecule type" value="Genomic_DNA"/>
</dbReference>
<feature type="domain" description="AMP-dependent synthetase/ligase" evidence="3">
    <location>
        <begin position="12"/>
        <end position="362"/>
    </location>
</feature>
<accession>A0ABW1TDF1</accession>
<evidence type="ECO:0000259" key="3">
    <source>
        <dbReference type="Pfam" id="PF00501"/>
    </source>
</evidence>
<evidence type="ECO:0000259" key="4">
    <source>
        <dbReference type="Pfam" id="PF13193"/>
    </source>
</evidence>
<dbReference type="Pfam" id="PF13193">
    <property type="entry name" value="AMP-binding_C"/>
    <property type="match status" value="1"/>
</dbReference>
<keyword evidence="6" id="KW-1185">Reference proteome</keyword>
<dbReference type="Gene3D" id="3.40.50.12780">
    <property type="entry name" value="N-terminal domain of ligase-like"/>
    <property type="match status" value="1"/>
</dbReference>
<organism evidence="5 6">
    <name type="scientific">Levilactobacillus fujinensis</name>
    <dbReference type="NCBI Taxonomy" id="2486024"/>
    <lineage>
        <taxon>Bacteria</taxon>
        <taxon>Bacillati</taxon>
        <taxon>Bacillota</taxon>
        <taxon>Bacilli</taxon>
        <taxon>Lactobacillales</taxon>
        <taxon>Lactobacillaceae</taxon>
        <taxon>Levilactobacillus</taxon>
    </lineage>
</organism>
<dbReference type="InterPro" id="IPR020845">
    <property type="entry name" value="AMP-binding_CS"/>
</dbReference>
<feature type="domain" description="AMP-binding enzyme C-terminal" evidence="4">
    <location>
        <begin position="410"/>
        <end position="487"/>
    </location>
</feature>
<dbReference type="Gene3D" id="3.30.300.30">
    <property type="match status" value="1"/>
</dbReference>
<name>A0ABW1TDF1_9LACO</name>
<protein>
    <submittedName>
        <fullName evidence="5">AMP-binding protein</fullName>
    </submittedName>
</protein>
<dbReference type="SUPFAM" id="SSF56801">
    <property type="entry name" value="Acetyl-CoA synthetase-like"/>
    <property type="match status" value="1"/>
</dbReference>
<dbReference type="RefSeq" id="WP_125685407.1">
    <property type="nucleotide sequence ID" value="NZ_JBHSSI010000022.1"/>
</dbReference>
<dbReference type="InterPro" id="IPR025110">
    <property type="entry name" value="AMP-bd_C"/>
</dbReference>
<comment type="caution">
    <text evidence="5">The sequence shown here is derived from an EMBL/GenBank/DDBJ whole genome shotgun (WGS) entry which is preliminary data.</text>
</comment>
<dbReference type="PROSITE" id="PS00455">
    <property type="entry name" value="AMP_BINDING"/>
    <property type="match status" value="1"/>
</dbReference>
<dbReference type="Pfam" id="PF00501">
    <property type="entry name" value="AMP-binding"/>
    <property type="match status" value="1"/>
</dbReference>
<dbReference type="InterPro" id="IPR000873">
    <property type="entry name" value="AMP-dep_synth/lig_dom"/>
</dbReference>
<proteinExistence type="inferred from homology"/>
<evidence type="ECO:0000313" key="5">
    <source>
        <dbReference type="EMBL" id="MFC6259923.1"/>
    </source>
</evidence>
<gene>
    <name evidence="5" type="ORF">ACFP1C_03100</name>
</gene>
<evidence type="ECO:0000256" key="2">
    <source>
        <dbReference type="ARBA" id="ARBA00022598"/>
    </source>
</evidence>
<reference evidence="6" key="1">
    <citation type="journal article" date="2019" name="Int. J. Syst. Evol. Microbiol.">
        <title>The Global Catalogue of Microorganisms (GCM) 10K type strain sequencing project: providing services to taxonomists for standard genome sequencing and annotation.</title>
        <authorList>
            <consortium name="The Broad Institute Genomics Platform"/>
            <consortium name="The Broad Institute Genome Sequencing Center for Infectious Disease"/>
            <person name="Wu L."/>
            <person name="Ma J."/>
        </authorList>
    </citation>
    <scope>NUCLEOTIDE SEQUENCE [LARGE SCALE GENOMIC DNA]</scope>
    <source>
        <strain evidence="6">CCM 8908</strain>
    </source>
</reference>